<keyword evidence="1" id="KW-0676">Redox-active center</keyword>
<protein>
    <recommendedName>
        <fullName evidence="4">Thioredoxin domain-containing protein</fullName>
    </recommendedName>
</protein>
<evidence type="ECO:0000256" key="1">
    <source>
        <dbReference type="ARBA" id="ARBA00023284"/>
    </source>
</evidence>
<dbReference type="SUPFAM" id="SSF52833">
    <property type="entry name" value="Thioredoxin-like"/>
    <property type="match status" value="1"/>
</dbReference>
<organism evidence="2 3">
    <name type="scientific">Granulicella aggregans</name>
    <dbReference type="NCBI Taxonomy" id="474949"/>
    <lineage>
        <taxon>Bacteria</taxon>
        <taxon>Pseudomonadati</taxon>
        <taxon>Acidobacteriota</taxon>
        <taxon>Terriglobia</taxon>
        <taxon>Terriglobales</taxon>
        <taxon>Acidobacteriaceae</taxon>
        <taxon>Granulicella</taxon>
    </lineage>
</organism>
<dbReference type="Gene3D" id="3.40.30.10">
    <property type="entry name" value="Glutaredoxin"/>
    <property type="match status" value="1"/>
</dbReference>
<dbReference type="Proteomes" id="UP000540989">
    <property type="component" value="Unassembled WGS sequence"/>
</dbReference>
<proteinExistence type="predicted"/>
<dbReference type="InterPro" id="IPR017937">
    <property type="entry name" value="Thioredoxin_CS"/>
</dbReference>
<dbReference type="EMBL" id="JACHIP010000027">
    <property type="protein sequence ID" value="MBB5061093.1"/>
    <property type="molecule type" value="Genomic_DNA"/>
</dbReference>
<comment type="caution">
    <text evidence="2">The sequence shown here is derived from an EMBL/GenBank/DDBJ whole genome shotgun (WGS) entry which is preliminary data.</text>
</comment>
<accession>A0A7W7ZJW8</accession>
<evidence type="ECO:0000313" key="3">
    <source>
        <dbReference type="Proteomes" id="UP000540989"/>
    </source>
</evidence>
<sequence>MLVFTASWCGPCHLLQNFLADPAIRPIFDRHFVKVTVFHAEHVRRRDTPGADQMLDSLQDTDTSIPFIAMLGGNGKLIVDSVRPVYGRGRDIEYNIGFPYDPNSQVWFLEMLRRGAPSLTSSETQTIRKWLFQHKGN</sequence>
<dbReference type="AlphaFoldDB" id="A0A7W7ZJW8"/>
<reference evidence="2 3" key="1">
    <citation type="submission" date="2020-08" db="EMBL/GenBank/DDBJ databases">
        <title>Genomic Encyclopedia of Type Strains, Phase IV (KMG-V): Genome sequencing to study the core and pangenomes of soil and plant-associated prokaryotes.</title>
        <authorList>
            <person name="Whitman W."/>
        </authorList>
    </citation>
    <scope>NUCLEOTIDE SEQUENCE [LARGE SCALE GENOMIC DNA]</scope>
    <source>
        <strain evidence="2 3">M8UP14</strain>
    </source>
</reference>
<dbReference type="PROSITE" id="PS00194">
    <property type="entry name" value="THIOREDOXIN_1"/>
    <property type="match status" value="1"/>
</dbReference>
<evidence type="ECO:0008006" key="4">
    <source>
        <dbReference type="Google" id="ProtNLM"/>
    </source>
</evidence>
<name>A0A7W7ZJW8_9BACT</name>
<gene>
    <name evidence="2" type="ORF">HDF16_005829</name>
</gene>
<dbReference type="InterPro" id="IPR036249">
    <property type="entry name" value="Thioredoxin-like_sf"/>
</dbReference>
<evidence type="ECO:0000313" key="2">
    <source>
        <dbReference type="EMBL" id="MBB5061093.1"/>
    </source>
</evidence>
<keyword evidence="3" id="KW-1185">Reference proteome</keyword>